<evidence type="ECO:0000313" key="3">
    <source>
        <dbReference type="EMBL" id="MBA2176682.1"/>
    </source>
</evidence>
<keyword evidence="3" id="KW-0808">Transferase</keyword>
<protein>
    <submittedName>
        <fullName evidence="3">ThiF family adenylyltransferase</fullName>
    </submittedName>
</protein>
<dbReference type="NCBIfam" id="NF009123">
    <property type="entry name" value="PRK12475.1"/>
    <property type="match status" value="1"/>
</dbReference>
<keyword evidence="4" id="KW-1185">Reference proteome</keyword>
<comment type="similarity">
    <text evidence="1">Belongs to the HesA/MoeB/ThiF family.</text>
</comment>
<accession>A0A838CX08</accession>
<dbReference type="Gene3D" id="3.40.50.720">
    <property type="entry name" value="NAD(P)-binding Rossmann-like Domain"/>
    <property type="match status" value="1"/>
</dbReference>
<dbReference type="RefSeq" id="WP_181473737.1">
    <property type="nucleotide sequence ID" value="NZ_JACEFG010000004.1"/>
</dbReference>
<evidence type="ECO:0000256" key="1">
    <source>
        <dbReference type="ARBA" id="ARBA00009919"/>
    </source>
</evidence>
<dbReference type="AlphaFoldDB" id="A0A838CX08"/>
<gene>
    <name evidence="3" type="ORF">H0266_17475</name>
</gene>
<proteinExistence type="inferred from homology"/>
<reference evidence="3 4" key="1">
    <citation type="journal article" date="2004" name="Extremophiles">
        <title>Halobacillus locisalis sp. nov., a halophilic bacterium isolated from a marine solar saltern of the Yellow Sea in Korea.</title>
        <authorList>
            <person name="Yoon J.H."/>
            <person name="Kang K.H."/>
            <person name="Oh T.K."/>
            <person name="Park Y.H."/>
        </authorList>
    </citation>
    <scope>NUCLEOTIDE SEQUENCE [LARGE SCALE GENOMIC DNA]</scope>
    <source>
        <strain evidence="3 4">KCTC 3788</strain>
    </source>
</reference>
<dbReference type="Proteomes" id="UP000571017">
    <property type="component" value="Unassembled WGS sequence"/>
</dbReference>
<dbReference type="EMBL" id="JACEFG010000004">
    <property type="protein sequence ID" value="MBA2176682.1"/>
    <property type="molecule type" value="Genomic_DNA"/>
</dbReference>
<evidence type="ECO:0000259" key="2">
    <source>
        <dbReference type="Pfam" id="PF00899"/>
    </source>
</evidence>
<dbReference type="GO" id="GO:0005829">
    <property type="term" value="C:cytosol"/>
    <property type="evidence" value="ECO:0007669"/>
    <property type="project" value="TreeGrafter"/>
</dbReference>
<dbReference type="PANTHER" id="PTHR10953:SF102">
    <property type="entry name" value="ADENYLYLTRANSFERASE AND SULFURTRANSFERASE MOCS3"/>
    <property type="match status" value="1"/>
</dbReference>
<keyword evidence="3" id="KW-0548">Nucleotidyltransferase</keyword>
<name>A0A838CX08_9BACI</name>
<dbReference type="GO" id="GO:0016779">
    <property type="term" value="F:nucleotidyltransferase activity"/>
    <property type="evidence" value="ECO:0007669"/>
    <property type="project" value="UniProtKB-KW"/>
</dbReference>
<organism evidence="3 4">
    <name type="scientific">Halobacillus locisalis</name>
    <dbReference type="NCBI Taxonomy" id="220753"/>
    <lineage>
        <taxon>Bacteria</taxon>
        <taxon>Bacillati</taxon>
        <taxon>Bacillota</taxon>
        <taxon>Bacilli</taxon>
        <taxon>Bacillales</taxon>
        <taxon>Bacillaceae</taxon>
        <taxon>Halobacillus</taxon>
    </lineage>
</organism>
<evidence type="ECO:0000313" key="4">
    <source>
        <dbReference type="Proteomes" id="UP000571017"/>
    </source>
</evidence>
<dbReference type="PANTHER" id="PTHR10953">
    <property type="entry name" value="UBIQUITIN-ACTIVATING ENZYME E1"/>
    <property type="match status" value="1"/>
</dbReference>
<dbReference type="GO" id="GO:0004792">
    <property type="term" value="F:thiosulfate-cyanide sulfurtransferase activity"/>
    <property type="evidence" value="ECO:0007669"/>
    <property type="project" value="TreeGrafter"/>
</dbReference>
<feature type="domain" description="THIF-type NAD/FAD binding fold" evidence="2">
    <location>
        <begin position="6"/>
        <end position="242"/>
    </location>
</feature>
<dbReference type="SUPFAM" id="SSF69572">
    <property type="entry name" value="Activating enzymes of the ubiquitin-like proteins"/>
    <property type="match status" value="1"/>
</dbReference>
<dbReference type="InterPro" id="IPR045886">
    <property type="entry name" value="ThiF/MoeB/HesA"/>
</dbReference>
<dbReference type="CDD" id="cd00757">
    <property type="entry name" value="ThiF_MoeB_HesA_family"/>
    <property type="match status" value="1"/>
</dbReference>
<dbReference type="GO" id="GO:0008641">
    <property type="term" value="F:ubiquitin-like modifier activating enzyme activity"/>
    <property type="evidence" value="ECO:0007669"/>
    <property type="project" value="InterPro"/>
</dbReference>
<dbReference type="InterPro" id="IPR000594">
    <property type="entry name" value="ThiF_NAD_FAD-bd"/>
</dbReference>
<dbReference type="Pfam" id="PF00899">
    <property type="entry name" value="ThiF"/>
    <property type="match status" value="1"/>
</dbReference>
<comment type="caution">
    <text evidence="3">The sequence shown here is derived from an EMBL/GenBank/DDBJ whole genome shotgun (WGS) entry which is preliminary data.</text>
</comment>
<dbReference type="FunFam" id="3.40.50.720:FF:000080">
    <property type="entry name" value="Thiazole biosynthesis adenylyltransferase ThiF"/>
    <property type="match status" value="1"/>
</dbReference>
<dbReference type="GO" id="GO:0008146">
    <property type="term" value="F:sulfotransferase activity"/>
    <property type="evidence" value="ECO:0007669"/>
    <property type="project" value="TreeGrafter"/>
</dbReference>
<dbReference type="InterPro" id="IPR035985">
    <property type="entry name" value="Ubiquitin-activating_enz"/>
</dbReference>
<sequence length="339" mass="37384">MSKDRYSRQRLFAPIGSSGQVLIGQKHVLILGVGALGTSCAEQLARAGIGKLTLIDRDYVEWSNLQRQQLYSENDASDRLPKVIAAKERLGQINGEVTIEAYVQDAGRETLESLVEEVDVMIDATDNFEARLLMNDISQKYNVPWVYGACVSSHGVSYTILPGENACLRCLLDSVPMGGATCDTVGVISPAVQMVTAHQVADVLKILVGDQQAIHGKFVTFDLWNHRYSSISVKNVKKRDCPSCGNDPTYPSLSMETQTKTAVLCGRDTVQIRPGQMGDRDFEELKERLVDGEVKENPFLLSYDQGAHRLVFFKDGRVLVHGTKDVTEAKSIYQRIVGG</sequence>